<name>A0A9P1C1X0_9DINO</name>
<accession>A0A9P1C1X0</accession>
<reference evidence="2" key="1">
    <citation type="submission" date="2022-10" db="EMBL/GenBank/DDBJ databases">
        <authorList>
            <person name="Chen Y."/>
            <person name="Dougan E. K."/>
            <person name="Chan C."/>
            <person name="Rhodes N."/>
            <person name="Thang M."/>
        </authorList>
    </citation>
    <scope>NUCLEOTIDE SEQUENCE</scope>
</reference>
<dbReference type="EMBL" id="CAMXCT010000790">
    <property type="protein sequence ID" value="CAI3983308.1"/>
    <property type="molecule type" value="Genomic_DNA"/>
</dbReference>
<dbReference type="EMBL" id="CAMXCT020000790">
    <property type="protein sequence ID" value="CAL1136683.1"/>
    <property type="molecule type" value="Genomic_DNA"/>
</dbReference>
<evidence type="ECO:0000313" key="3">
    <source>
        <dbReference type="EMBL" id="CAL1136683.1"/>
    </source>
</evidence>
<feature type="non-terminal residue" evidence="2">
    <location>
        <position position="1"/>
    </location>
</feature>
<reference evidence="3" key="2">
    <citation type="submission" date="2024-04" db="EMBL/GenBank/DDBJ databases">
        <authorList>
            <person name="Chen Y."/>
            <person name="Shah S."/>
            <person name="Dougan E. K."/>
            <person name="Thang M."/>
            <person name="Chan C."/>
        </authorList>
    </citation>
    <scope>NUCLEOTIDE SEQUENCE [LARGE SCALE GENOMIC DNA]</scope>
</reference>
<feature type="region of interest" description="Disordered" evidence="1">
    <location>
        <begin position="1640"/>
        <end position="1680"/>
    </location>
</feature>
<evidence type="ECO:0000313" key="2">
    <source>
        <dbReference type="EMBL" id="CAI3983308.1"/>
    </source>
</evidence>
<feature type="region of interest" description="Disordered" evidence="1">
    <location>
        <begin position="975"/>
        <end position="1029"/>
    </location>
</feature>
<comment type="caution">
    <text evidence="2">The sequence shown here is derived from an EMBL/GenBank/DDBJ whole genome shotgun (WGS) entry which is preliminary data.</text>
</comment>
<dbReference type="EMBL" id="CAMXCT030000790">
    <property type="protein sequence ID" value="CAL4770620.1"/>
    <property type="molecule type" value="Genomic_DNA"/>
</dbReference>
<gene>
    <name evidence="2" type="ORF">C1SCF055_LOCUS10929</name>
</gene>
<feature type="region of interest" description="Disordered" evidence="1">
    <location>
        <begin position="2150"/>
        <end position="2172"/>
    </location>
</feature>
<evidence type="ECO:0000256" key="1">
    <source>
        <dbReference type="SAM" id="MobiDB-lite"/>
    </source>
</evidence>
<sequence length="2560" mass="291675">MHDPRLLALVQSWQGRYIVENRAWDGNDGYLGGKKCPSAIGFQGQNAVIRDTKIIERQLVKQAQTIRKWSCSTQSYAGFKPFTSLIEASEPLLEPETPLDRQMLMLYHASLELTEVGVSTVMAPTVARRFKTALEVVETSELNGLDEVPDPFYEDLFKEAMEAYTIHGRMESIVCEMELLIDGVLKVLDDEGDHDFDILTGKVIGVGLAPDEDEQKTNRIMERVFSLLAALSEEAKSFNYMAWLQAMGESDMEVTELVEEFINQKQEIRKLLWISNIEAEEFLTSRLLTAAMTFARLFDKMRKAADEFEEFLLKQYQEEGHYGYYKVKQAFQKQAEERKRWAQRLLETKEACKREAHESHGKRLEAQIEMRPDASDWREREAEKEVEPPPVSGLPISDRSRKSRLQTQSPLKSASASPMAMAMTATPSARRSSWSTKRSTHMEEQIMTLLGHARQHLDDLQILAQEQKVREQKAYELLLRMLMKSRVLERRKLRKATNISQRVNSLMPGRFVVMHRTKSWSELEDFSVTSSLLQQQAVCKELNDLTVQVELKDIWTGVEGKYLLKKKPKPKKQVLKSLQTQEAKMEAEAKSKLGTLWGKARESVAAGSAVSAILGIQATKEADATAAREAQLRAEAEAHAQQQAEATAAWEQAEVPLRLTEYEDDIEDLYNFPPHFSLVDVQLLLSDAAVTRTEKLRELRQEISKVVQHIGAEYGREAWEYNAQTLQAHSNYNPWAALMPVVEKEMMSLGESGRFFLSRQDAANLQDLMRLMRGVKSQLAVETANRSHFEDEEDRWTFVSEDQIRGLTEQLRHLHLTLNERKQKAAKLDVRAELTQELAHLHPELRSTYGLVQKQKPPKPEEEEEEEEQDDRADSFKTFLFALKFKHKMSEAQTATKLRETKVQLQATIANAQKMMGEDYEGTKKLEDEKEYAQTQVHYMRRLHVHIQMNESATYQLKQLRSERSLKKAQLKAAGVDVGDDEGDHRGLANAGATTPSPRGKGKKAKGSRKGTATAGSAGSEKGSPKRSARRLLEDQNLLPHPPEVLRDCRSDCVARVPAALQGHYDDVAAGVSSVKRVMRRVRDHAQESGPASVHQHTFALASKSGKNDVRDFWRSADIPVEIEEVRVPVFNPKLPGKVSVELYPMVYPHRILAYLFNEVELEMPSCDVQTFWNHSRTLGEPWACAHPATEWHVPVGLHGDGAKLWTQYRVEKYVAVWLNLPLFRPRSIRHSRFLLFSMPKHKMVKNRSLNVFWRKVCWSLNAAFTGQNPSVGPGGLPLAGEHLERAGHPICKSERKFALTELRGDWEWHRDIWRFCASWQSQVICFRCPALTRGNWPYVYYNNSSTCRWDQEEFSLNQFVARRLKERQLCPLLNIQGFHPGLLRFCSMHALNLGLLFVCNAGGLLLLCEDLQYFGPGSLSGQMDVAYKDFLAFCSARKIYHSQPPFVPKMVKKKNGDELFTAKAYNGRVILSWLSHTLLLALQHHPNHEILLLTSSAMSDLVKWFRISESHGRYLTQAVAQELHDTGMRFLDTYTVLCVEHIRMGKVRWQMRPKHHVFAHLCKDALRWRTNCRMYHTFVDEDAMRWLKGVAAKAHPRRRHLWLLKCAKLRLLTMKYRVDRKRPQPRASWLAKASQAASQALALPDSTEGRRTPSPRQSPRPWGAPGPRISPRSTLPQIGEDTVASVGRASVFFKEDHSDRSRSSSASSGFFARPTLKKRNTIDQRKEQFNRLFTQTMQRRLRTATDKGAALIFRKSLADASKSQQITHKILESKRVDLQNLLRLTLQRFGIKTNQRIQSAKEQHARWEGEVAYLVDKLRRGQGMAAFWQDRYDGWLSQMEGLFGQSVFDAFVHADRTSDREQWSQRLMEALHEAFDRMREETPSLAVDVSRHIEAPEDSTVSTEHTWRSGTVSLGDAHLAKLMQRQAPTIDEPRATESPATRATKTTFTTLKGRASVLQHNLPAPEAELVRPPPIPPRPMRQPGVSSAALRLPKMPIILQPEDEVDLPETHSKSSAISVFTSRQLPSWLTSKGRGAQSKLDLDLELDSDEISELEKNHVNLKRRRTVQPWLESVDWIEDVSYRAALRNLQKQFYRGKTQEEEAWGFPQAVQHHRHERKKITNPSALDRVAERNLSKKMHGFKLQEPPDVASMASHQWPASRPCKSLRRGRPRSKAEKTMECIVANRGVHFRGSPDHLLYQEPSVATSGTEVTEVPEGCLGDFQGASALRRLRRFRRKMLERFAGAEEAYNFVVTNPIGLLDYDTFGQLATQISFTLDHTRMVWERMWEFLGRANEVAEGLRKNEFAHVMSFACSLRDLTSLRIRLQLRYGSLSTSFDQNRKYLDPDSWNELLASVGASNEEAKNFFRVMMANSQRRSPKISRRLFLLVLRNAEGFVAARGLLKNLKLSNEATAWRALMEHARRTAKHKGIHQDNSRSITATELQQLLSPQCNALQCEALLRMALAKQQRERSSGALRLEEVLLVAVAGLGQRADELRKELGRDYDGEDVSTSFATLLRQPGAVSAGAAGAGASALERLRRSMTVSVAEAARKLQRGRGS</sequence>
<keyword evidence="5" id="KW-1185">Reference proteome</keyword>
<feature type="compositionally biased region" description="Basic and acidic residues" evidence="1">
    <location>
        <begin position="352"/>
        <end position="387"/>
    </location>
</feature>
<feature type="compositionally biased region" description="Low complexity" evidence="1">
    <location>
        <begin position="413"/>
        <end position="429"/>
    </location>
</feature>
<evidence type="ECO:0000313" key="5">
    <source>
        <dbReference type="Proteomes" id="UP001152797"/>
    </source>
</evidence>
<feature type="region of interest" description="Disordered" evidence="1">
    <location>
        <begin position="845"/>
        <end position="873"/>
    </location>
</feature>
<feature type="region of interest" description="Disordered" evidence="1">
    <location>
        <begin position="352"/>
        <end position="436"/>
    </location>
</feature>
<protein>
    <submittedName>
        <fullName evidence="4">Neurofilament heavy polypeptide</fullName>
    </submittedName>
</protein>
<organism evidence="2">
    <name type="scientific">Cladocopium goreaui</name>
    <dbReference type="NCBI Taxonomy" id="2562237"/>
    <lineage>
        <taxon>Eukaryota</taxon>
        <taxon>Sar</taxon>
        <taxon>Alveolata</taxon>
        <taxon>Dinophyceae</taxon>
        <taxon>Suessiales</taxon>
        <taxon>Symbiodiniaceae</taxon>
        <taxon>Cladocopium</taxon>
    </lineage>
</organism>
<evidence type="ECO:0000313" key="4">
    <source>
        <dbReference type="EMBL" id="CAL4770620.1"/>
    </source>
</evidence>
<dbReference type="Proteomes" id="UP001152797">
    <property type="component" value="Unassembled WGS sequence"/>
</dbReference>
<proteinExistence type="predicted"/>
<feature type="compositionally biased region" description="Basic residues" evidence="1">
    <location>
        <begin position="1000"/>
        <end position="1009"/>
    </location>
</feature>
<feature type="compositionally biased region" description="Acidic residues" evidence="1">
    <location>
        <begin position="861"/>
        <end position="871"/>
    </location>
</feature>